<evidence type="ECO:0000313" key="5">
    <source>
        <dbReference type="Proteomes" id="UP000001784"/>
    </source>
</evidence>
<dbReference type="HOGENOM" id="CLU_037162_16_2_7"/>
<dbReference type="KEGG" id="sfu:Sfum_0480"/>
<accession>A0LFH8</accession>
<dbReference type="Proteomes" id="UP000001784">
    <property type="component" value="Chromosome"/>
</dbReference>
<dbReference type="InterPro" id="IPR000086">
    <property type="entry name" value="NUDIX_hydrolase_dom"/>
</dbReference>
<keyword evidence="2 4" id="KW-0378">Hydrolase</keyword>
<proteinExistence type="predicted"/>
<gene>
    <name evidence="4" type="ordered locus">Sfum_0480</name>
</gene>
<dbReference type="CDD" id="cd04678">
    <property type="entry name" value="NUDIX_MTH2_Nudt15"/>
    <property type="match status" value="1"/>
</dbReference>
<dbReference type="STRING" id="335543.Sfum_0480"/>
<dbReference type="GO" id="GO:0016787">
    <property type="term" value="F:hydrolase activity"/>
    <property type="evidence" value="ECO:0007669"/>
    <property type="project" value="UniProtKB-KW"/>
</dbReference>
<dbReference type="OrthoDB" id="5417595at2"/>
<dbReference type="EMBL" id="CP000478">
    <property type="protein sequence ID" value="ABK16180.1"/>
    <property type="molecule type" value="Genomic_DNA"/>
</dbReference>
<dbReference type="SUPFAM" id="SSF55811">
    <property type="entry name" value="Nudix"/>
    <property type="match status" value="1"/>
</dbReference>
<evidence type="ECO:0000256" key="2">
    <source>
        <dbReference type="ARBA" id="ARBA00022801"/>
    </source>
</evidence>
<dbReference type="InterPro" id="IPR020084">
    <property type="entry name" value="NUDIX_hydrolase_CS"/>
</dbReference>
<dbReference type="PANTHER" id="PTHR43046:SF16">
    <property type="entry name" value="ADP-RIBOSE PYROPHOSPHATASE YJHB-RELATED"/>
    <property type="match status" value="1"/>
</dbReference>
<protein>
    <submittedName>
        <fullName evidence="4">NUDIX hydrolase</fullName>
    </submittedName>
</protein>
<name>A0LFH8_SYNFM</name>
<dbReference type="PANTHER" id="PTHR43046">
    <property type="entry name" value="GDP-MANNOSE MANNOSYL HYDROLASE"/>
    <property type="match status" value="1"/>
</dbReference>
<sequence length="184" mass="20856">MSCRETEKECGAALKGKHWEPRYCAYCGKVLGIRLEGAHPRLHCSSCNVIHYRNPTVGVAVILVEEGRLLLVKRSGTYEGMWCIPCGHVEWHEDVRRAAEREFFEETGLRVKAGKVFEVHSNFHDPRHHTVGVWFLGTRCEGTLRPGSDASDARFFALDELPEDLAFPTDRLVCEKLRELHGAP</sequence>
<dbReference type="InterPro" id="IPR029401">
    <property type="entry name" value="Nudix_N"/>
</dbReference>
<dbReference type="AlphaFoldDB" id="A0LFH8"/>
<dbReference type="PROSITE" id="PS51462">
    <property type="entry name" value="NUDIX"/>
    <property type="match status" value="1"/>
</dbReference>
<keyword evidence="5" id="KW-1185">Reference proteome</keyword>
<dbReference type="Pfam" id="PF14803">
    <property type="entry name" value="Zn_ribbon_Nudix"/>
    <property type="match status" value="1"/>
</dbReference>
<evidence type="ECO:0000259" key="3">
    <source>
        <dbReference type="PROSITE" id="PS51462"/>
    </source>
</evidence>
<dbReference type="eggNOG" id="COG1051">
    <property type="taxonomic scope" value="Bacteria"/>
</dbReference>
<dbReference type="Gene3D" id="3.90.79.10">
    <property type="entry name" value="Nucleoside Triphosphate Pyrophosphohydrolase"/>
    <property type="match status" value="1"/>
</dbReference>
<dbReference type="PROSITE" id="PS00893">
    <property type="entry name" value="NUDIX_BOX"/>
    <property type="match status" value="1"/>
</dbReference>
<comment type="cofactor">
    <cofactor evidence="1">
        <name>Mg(2+)</name>
        <dbReference type="ChEBI" id="CHEBI:18420"/>
    </cofactor>
</comment>
<evidence type="ECO:0000256" key="1">
    <source>
        <dbReference type="ARBA" id="ARBA00001946"/>
    </source>
</evidence>
<dbReference type="Pfam" id="PF00293">
    <property type="entry name" value="NUDIX"/>
    <property type="match status" value="1"/>
</dbReference>
<reference evidence="4 5" key="1">
    <citation type="submission" date="2006-10" db="EMBL/GenBank/DDBJ databases">
        <title>Complete sequence of Syntrophobacter fumaroxidans MPOB.</title>
        <authorList>
            <consortium name="US DOE Joint Genome Institute"/>
            <person name="Copeland A."/>
            <person name="Lucas S."/>
            <person name="Lapidus A."/>
            <person name="Barry K."/>
            <person name="Detter J.C."/>
            <person name="Glavina del Rio T."/>
            <person name="Hammon N."/>
            <person name="Israni S."/>
            <person name="Pitluck S."/>
            <person name="Goltsman E.G."/>
            <person name="Martinez M."/>
            <person name="Schmutz J."/>
            <person name="Larimer F."/>
            <person name="Land M."/>
            <person name="Hauser L."/>
            <person name="Kyrpides N."/>
            <person name="Kim E."/>
            <person name="Boone D.R."/>
            <person name="Brockman F."/>
            <person name="Culley D."/>
            <person name="Ferry J."/>
            <person name="Gunsalus R."/>
            <person name="McInerney M.J."/>
            <person name="Morrison M."/>
            <person name="Plugge C."/>
            <person name="Rohlin L."/>
            <person name="Scholten J."/>
            <person name="Sieber J."/>
            <person name="Stams A.J.M."/>
            <person name="Worm P."/>
            <person name="Henstra A.M."/>
            <person name="Richardson P."/>
        </authorList>
    </citation>
    <scope>NUCLEOTIDE SEQUENCE [LARGE SCALE GENOMIC DNA]</scope>
    <source>
        <strain evidence="5">DSM 10017 / MPOB</strain>
    </source>
</reference>
<dbReference type="InterPro" id="IPR015797">
    <property type="entry name" value="NUDIX_hydrolase-like_dom_sf"/>
</dbReference>
<dbReference type="InParanoid" id="A0LFH8"/>
<evidence type="ECO:0000313" key="4">
    <source>
        <dbReference type="EMBL" id="ABK16180.1"/>
    </source>
</evidence>
<dbReference type="RefSeq" id="WP_011697353.1">
    <property type="nucleotide sequence ID" value="NC_008554.1"/>
</dbReference>
<organism evidence="4 5">
    <name type="scientific">Syntrophobacter fumaroxidans (strain DSM 10017 / MPOB)</name>
    <dbReference type="NCBI Taxonomy" id="335543"/>
    <lineage>
        <taxon>Bacteria</taxon>
        <taxon>Pseudomonadati</taxon>
        <taxon>Thermodesulfobacteriota</taxon>
        <taxon>Syntrophobacteria</taxon>
        <taxon>Syntrophobacterales</taxon>
        <taxon>Syntrophobacteraceae</taxon>
        <taxon>Syntrophobacter</taxon>
    </lineage>
</organism>
<feature type="domain" description="Nudix hydrolase" evidence="3">
    <location>
        <begin position="52"/>
        <end position="179"/>
    </location>
</feature>